<dbReference type="EMBL" id="VIWP01000003">
    <property type="protein sequence ID" value="TWF54149.1"/>
    <property type="molecule type" value="Genomic_DNA"/>
</dbReference>
<reference evidence="1 2" key="1">
    <citation type="submission" date="2019-06" db="EMBL/GenBank/DDBJ databases">
        <title>Sorghum-associated microbial communities from plants grown in Nebraska, USA.</title>
        <authorList>
            <person name="Schachtman D."/>
        </authorList>
    </citation>
    <scope>NUCLEOTIDE SEQUENCE [LARGE SCALE GENOMIC DNA]</scope>
    <source>
        <strain evidence="1 2">1225</strain>
    </source>
</reference>
<sequence length="72" mass="8101">MERATADVAICNLLRDLGAKVDEPISIYRIGEPLIIDKGYSEDELINALFYLQSQKVIDILDGNRLRLAKPL</sequence>
<gene>
    <name evidence="1" type="ORF">FHW37_1038</name>
</gene>
<organism evidence="1 2">
    <name type="scientific">Neorhizobium alkalisoli</name>
    <dbReference type="NCBI Taxonomy" id="528178"/>
    <lineage>
        <taxon>Bacteria</taxon>
        <taxon>Pseudomonadati</taxon>
        <taxon>Pseudomonadota</taxon>
        <taxon>Alphaproteobacteria</taxon>
        <taxon>Hyphomicrobiales</taxon>
        <taxon>Rhizobiaceae</taxon>
        <taxon>Rhizobium/Agrobacterium group</taxon>
        <taxon>Neorhizobium</taxon>
    </lineage>
</organism>
<name>A0A561QV05_9HYPH</name>
<dbReference type="RefSeq" id="WP_145636111.1">
    <property type="nucleotide sequence ID" value="NZ_VIWP01000003.1"/>
</dbReference>
<accession>A0A561QV05</accession>
<keyword evidence="2" id="KW-1185">Reference proteome</keyword>
<protein>
    <submittedName>
        <fullName evidence="1">Uncharacterized protein</fullName>
    </submittedName>
</protein>
<dbReference type="Proteomes" id="UP000320653">
    <property type="component" value="Unassembled WGS sequence"/>
</dbReference>
<comment type="caution">
    <text evidence="1">The sequence shown here is derived from an EMBL/GenBank/DDBJ whole genome shotgun (WGS) entry which is preliminary data.</text>
</comment>
<dbReference type="AlphaFoldDB" id="A0A561QV05"/>
<dbReference type="OrthoDB" id="8404285at2"/>
<evidence type="ECO:0000313" key="1">
    <source>
        <dbReference type="EMBL" id="TWF54149.1"/>
    </source>
</evidence>
<evidence type="ECO:0000313" key="2">
    <source>
        <dbReference type="Proteomes" id="UP000320653"/>
    </source>
</evidence>
<proteinExistence type="predicted"/>